<dbReference type="PANTHER" id="PTHR23099:SF0">
    <property type="entry name" value="GERM CELL NUCLEAR ACIDIC PROTEIN"/>
    <property type="match status" value="1"/>
</dbReference>
<protein>
    <recommendedName>
        <fullName evidence="1">SprT-like domain-containing protein</fullName>
    </recommendedName>
</protein>
<keyword evidence="3" id="KW-1185">Reference proteome</keyword>
<proteinExistence type="predicted"/>
<dbReference type="SMART" id="SM00731">
    <property type="entry name" value="SprT"/>
    <property type="match status" value="1"/>
</dbReference>
<dbReference type="AlphaFoldDB" id="A0A9P6NQB8"/>
<sequence length="165" mass="18963">QRDELAERLIERLNAQVFNHMLPAELDLVWSKRLNTTAGKAKWTVFKDGNGKMIREKVVIELGTKVVDSESRLMNTLAHELCHVATWIIDRQKDEKHGKFFKAWATKINRSMPEIEVTTKHTYEIDYKFNWTCAAPGCSQKYGRHSNSIKPDRQMCSCGGTLVPV</sequence>
<dbReference type="PANTHER" id="PTHR23099">
    <property type="entry name" value="TRANSCRIPTIONAL REGULATOR"/>
    <property type="match status" value="1"/>
</dbReference>
<feature type="non-terminal residue" evidence="2">
    <location>
        <position position="165"/>
    </location>
</feature>
<dbReference type="EMBL" id="MU167237">
    <property type="protein sequence ID" value="KAG0148367.1"/>
    <property type="molecule type" value="Genomic_DNA"/>
</dbReference>
<feature type="non-terminal residue" evidence="2">
    <location>
        <position position="1"/>
    </location>
</feature>
<dbReference type="GO" id="GO:0006950">
    <property type="term" value="P:response to stress"/>
    <property type="evidence" value="ECO:0007669"/>
    <property type="project" value="UniProtKB-ARBA"/>
</dbReference>
<reference evidence="2" key="1">
    <citation type="submission" date="2013-11" db="EMBL/GenBank/DDBJ databases">
        <title>Genome sequence of the fusiform rust pathogen reveals effectors for host alternation and coevolution with pine.</title>
        <authorList>
            <consortium name="DOE Joint Genome Institute"/>
            <person name="Smith K."/>
            <person name="Pendleton A."/>
            <person name="Kubisiak T."/>
            <person name="Anderson C."/>
            <person name="Salamov A."/>
            <person name="Aerts A."/>
            <person name="Riley R."/>
            <person name="Clum A."/>
            <person name="Lindquist E."/>
            <person name="Ence D."/>
            <person name="Campbell M."/>
            <person name="Kronenberg Z."/>
            <person name="Feau N."/>
            <person name="Dhillon B."/>
            <person name="Hamelin R."/>
            <person name="Burleigh J."/>
            <person name="Smith J."/>
            <person name="Yandell M."/>
            <person name="Nelson C."/>
            <person name="Grigoriev I."/>
            <person name="Davis J."/>
        </authorList>
    </citation>
    <scope>NUCLEOTIDE SEQUENCE</scope>
    <source>
        <strain evidence="2">G11</strain>
    </source>
</reference>
<dbReference type="Pfam" id="PF10263">
    <property type="entry name" value="SprT-like"/>
    <property type="match status" value="1"/>
</dbReference>
<accession>A0A9P6NQB8</accession>
<dbReference type="GO" id="GO:0005634">
    <property type="term" value="C:nucleus"/>
    <property type="evidence" value="ECO:0007669"/>
    <property type="project" value="TreeGrafter"/>
</dbReference>
<feature type="domain" description="SprT-like" evidence="1">
    <location>
        <begin position="3"/>
        <end position="165"/>
    </location>
</feature>
<evidence type="ECO:0000313" key="2">
    <source>
        <dbReference type="EMBL" id="KAG0148367.1"/>
    </source>
</evidence>
<comment type="caution">
    <text evidence="2">The sequence shown here is derived from an EMBL/GenBank/DDBJ whole genome shotgun (WGS) entry which is preliminary data.</text>
</comment>
<evidence type="ECO:0000313" key="3">
    <source>
        <dbReference type="Proteomes" id="UP000886653"/>
    </source>
</evidence>
<dbReference type="InterPro" id="IPR006640">
    <property type="entry name" value="SprT-like_domain"/>
</dbReference>
<gene>
    <name evidence="2" type="ORF">CROQUDRAFT_32602</name>
</gene>
<organism evidence="2 3">
    <name type="scientific">Cronartium quercuum f. sp. fusiforme G11</name>
    <dbReference type="NCBI Taxonomy" id="708437"/>
    <lineage>
        <taxon>Eukaryota</taxon>
        <taxon>Fungi</taxon>
        <taxon>Dikarya</taxon>
        <taxon>Basidiomycota</taxon>
        <taxon>Pucciniomycotina</taxon>
        <taxon>Pucciniomycetes</taxon>
        <taxon>Pucciniales</taxon>
        <taxon>Coleosporiaceae</taxon>
        <taxon>Cronartium</taxon>
    </lineage>
</organism>
<dbReference type="Proteomes" id="UP000886653">
    <property type="component" value="Unassembled WGS sequence"/>
</dbReference>
<dbReference type="OrthoDB" id="20772at2759"/>
<evidence type="ECO:0000259" key="1">
    <source>
        <dbReference type="SMART" id="SM00731"/>
    </source>
</evidence>
<name>A0A9P6NQB8_9BASI</name>